<dbReference type="EMBL" id="RQZF01000004">
    <property type="protein sequence ID" value="RRC95338.1"/>
    <property type="molecule type" value="Genomic_DNA"/>
</dbReference>
<dbReference type="Proteomes" id="UP000280444">
    <property type="component" value="Unassembled WGS sequence"/>
</dbReference>
<proteinExistence type="inferred from homology"/>
<dbReference type="GO" id="GO:0015768">
    <property type="term" value="P:maltose transport"/>
    <property type="evidence" value="ECO:0007669"/>
    <property type="project" value="TreeGrafter"/>
</dbReference>
<sequence length="417" mass="44217">MMTVKTFHKVAAIASTAVMVLGVAACSGGGEQSGSGADHTKEMFTWVSTANDRAQWQAFVDAAKEADPEFSLTFDGPAFSDYWTKVKTRMTDPDAPCILTTQAARSHELKGILTPLDDLIKANNIDVSMYNDAMMQGMTVDGQILALPYDAEPDVLFYNKAMFKEAGLELPGLNYTTEQFLSDAKAMTKDGKYGVAIKSGFMDNAPGTLAHSFGGVVTKEDGTLGITDKEFVDGVQFAFDLVNVHKVAAAPSAADGDDVGQGAFNARTAAMIFDGPWMYGAFEKELGEDLGVAVVPSPSGDTIGVIQGSGFGISQTCQDKEGAFKVLMKLVTPEVIGAVAETQGTVPSVESQIERWAAKKPADNVAAIEELLKKGIPFVSNNSWNQVSTSFVQYSPEGYRGTQTAADMLAAIAGSAQ</sequence>
<dbReference type="GO" id="GO:0042956">
    <property type="term" value="P:maltodextrin transmembrane transport"/>
    <property type="evidence" value="ECO:0007669"/>
    <property type="project" value="TreeGrafter"/>
</dbReference>
<evidence type="ECO:0000256" key="3">
    <source>
        <dbReference type="ARBA" id="ARBA00022729"/>
    </source>
</evidence>
<dbReference type="CDD" id="cd13585">
    <property type="entry name" value="PBP2_TMBP_like"/>
    <property type="match status" value="1"/>
</dbReference>
<dbReference type="PANTHER" id="PTHR30061">
    <property type="entry name" value="MALTOSE-BINDING PERIPLASMIC PROTEIN"/>
    <property type="match status" value="1"/>
</dbReference>
<keyword evidence="3 4" id="KW-0732">Signal</keyword>
<dbReference type="OrthoDB" id="2531053at2"/>
<keyword evidence="6" id="KW-1185">Reference proteome</keyword>
<dbReference type="SUPFAM" id="SSF53850">
    <property type="entry name" value="Periplasmic binding protein-like II"/>
    <property type="match status" value="1"/>
</dbReference>
<name>A0A3P1SDW7_9ACTO</name>
<evidence type="ECO:0000256" key="1">
    <source>
        <dbReference type="ARBA" id="ARBA00008520"/>
    </source>
</evidence>
<accession>A0A3P1SDW7</accession>
<dbReference type="Pfam" id="PF01547">
    <property type="entry name" value="SBP_bac_1"/>
    <property type="match status" value="1"/>
</dbReference>
<evidence type="ECO:0000313" key="6">
    <source>
        <dbReference type="Proteomes" id="UP000280444"/>
    </source>
</evidence>
<dbReference type="InterPro" id="IPR006059">
    <property type="entry name" value="SBP"/>
</dbReference>
<dbReference type="PANTHER" id="PTHR30061:SF50">
    <property type="entry name" value="MALTOSE_MALTODEXTRIN-BINDING PERIPLASMIC PROTEIN"/>
    <property type="match status" value="1"/>
</dbReference>
<feature type="chain" id="PRO_5039662873" evidence="4">
    <location>
        <begin position="25"/>
        <end position="417"/>
    </location>
</feature>
<evidence type="ECO:0000256" key="2">
    <source>
        <dbReference type="ARBA" id="ARBA00022448"/>
    </source>
</evidence>
<evidence type="ECO:0000313" key="5">
    <source>
        <dbReference type="EMBL" id="RRC95338.1"/>
    </source>
</evidence>
<protein>
    <submittedName>
        <fullName evidence="5">Sugar ABC transporter substrate-binding protein</fullName>
    </submittedName>
</protein>
<feature type="signal peptide" evidence="4">
    <location>
        <begin position="1"/>
        <end position="24"/>
    </location>
</feature>
<reference evidence="5 6" key="1">
    <citation type="submission" date="2018-11" db="EMBL/GenBank/DDBJ databases">
        <title>Genomes From Bacteria Associated with the Canine Oral Cavity: a Test Case for Automated Genome-Based Taxonomic Assignment.</title>
        <authorList>
            <person name="Coil D.A."/>
            <person name="Jospin G."/>
            <person name="Darling A.E."/>
            <person name="Wallis C."/>
            <person name="Davis I.J."/>
            <person name="Harris S."/>
            <person name="Eisen J.A."/>
            <person name="Holcombe L.J."/>
            <person name="O'Flynn C."/>
        </authorList>
    </citation>
    <scope>NUCLEOTIDE SEQUENCE [LARGE SCALE GENOMIC DNA]</scope>
    <source>
        <strain evidence="5 6">OH770</strain>
    </source>
</reference>
<comment type="similarity">
    <text evidence="1">Belongs to the bacterial solute-binding protein 1 family.</text>
</comment>
<comment type="caution">
    <text evidence="5">The sequence shown here is derived from an EMBL/GenBank/DDBJ whole genome shotgun (WGS) entry which is preliminary data.</text>
</comment>
<keyword evidence="2" id="KW-0813">Transport</keyword>
<gene>
    <name evidence="5" type="ORF">EII11_05520</name>
</gene>
<dbReference type="AlphaFoldDB" id="A0A3P1SDW7"/>
<dbReference type="PROSITE" id="PS51257">
    <property type="entry name" value="PROKAR_LIPOPROTEIN"/>
    <property type="match status" value="1"/>
</dbReference>
<organism evidence="5 6">
    <name type="scientific">Schaalia canis</name>
    <dbReference type="NCBI Taxonomy" id="100469"/>
    <lineage>
        <taxon>Bacteria</taxon>
        <taxon>Bacillati</taxon>
        <taxon>Actinomycetota</taxon>
        <taxon>Actinomycetes</taxon>
        <taxon>Actinomycetales</taxon>
        <taxon>Actinomycetaceae</taxon>
        <taxon>Schaalia</taxon>
    </lineage>
</organism>
<dbReference type="Gene3D" id="3.40.190.10">
    <property type="entry name" value="Periplasmic binding protein-like II"/>
    <property type="match status" value="1"/>
</dbReference>
<evidence type="ECO:0000256" key="4">
    <source>
        <dbReference type="SAM" id="SignalP"/>
    </source>
</evidence>
<dbReference type="GO" id="GO:0055052">
    <property type="term" value="C:ATP-binding cassette (ABC) transporter complex, substrate-binding subunit-containing"/>
    <property type="evidence" value="ECO:0007669"/>
    <property type="project" value="TreeGrafter"/>
</dbReference>
<dbReference type="GO" id="GO:1901982">
    <property type="term" value="F:maltose binding"/>
    <property type="evidence" value="ECO:0007669"/>
    <property type="project" value="TreeGrafter"/>
</dbReference>